<dbReference type="PANTHER" id="PTHR43401:SF2">
    <property type="entry name" value="L-THREONINE 3-DEHYDROGENASE"/>
    <property type="match status" value="1"/>
</dbReference>
<feature type="domain" description="Alcohol dehydrogenase-like C-terminal" evidence="2">
    <location>
        <begin position="148"/>
        <end position="280"/>
    </location>
</feature>
<dbReference type="PANTHER" id="PTHR43401">
    <property type="entry name" value="L-THREONINE 3-DEHYDROGENASE"/>
    <property type="match status" value="1"/>
</dbReference>
<dbReference type="InterPro" id="IPR011032">
    <property type="entry name" value="GroES-like_sf"/>
</dbReference>
<gene>
    <name evidence="4" type="ORF">METZ01_LOCUS25247</name>
</gene>
<dbReference type="InterPro" id="IPR013149">
    <property type="entry name" value="ADH-like_C"/>
</dbReference>
<keyword evidence="1" id="KW-0560">Oxidoreductase</keyword>
<dbReference type="SUPFAM" id="SSF50129">
    <property type="entry name" value="GroES-like"/>
    <property type="match status" value="1"/>
</dbReference>
<proteinExistence type="predicted"/>
<accession>A0A381Q472</accession>
<feature type="domain" description="Alcohol dehydrogenase-like N-terminal" evidence="3">
    <location>
        <begin position="18"/>
        <end position="94"/>
    </location>
</feature>
<sequence length="322" mass="35068">MVDVGQMVCEEIEIPPIGDGQVLIESEMASICGSDLHLVMMGAGLNHAFPCPHGYPGHEGIGRIVESKAAGLQEGQHVLTFPNPVVGECFNEYQRVGASYCVPLPECELPRSHLLMAQQLGTVIYAMRQHPRDVLGETIAVMGQGSAGLFWTYLLKRAGAAEIIVSDLSDARLSVSSQYGSDVRVNARDESLHAVVDDLTGGAGVDYLVEAVGRAETFRESVDHVRMDGEIMWFGLPSVDADIDMRFNKFFRKRLHAASTYGAQDEEGATSFREALRLISTGEIDVSPLLSHVFPVEEIDDAMNLAHEPHDAQALKVSIEFS</sequence>
<dbReference type="Gene3D" id="3.90.180.10">
    <property type="entry name" value="Medium-chain alcohol dehydrogenases, catalytic domain"/>
    <property type="match status" value="2"/>
</dbReference>
<name>A0A381Q472_9ZZZZ</name>
<dbReference type="Pfam" id="PF08240">
    <property type="entry name" value="ADH_N"/>
    <property type="match status" value="1"/>
</dbReference>
<evidence type="ECO:0000259" key="2">
    <source>
        <dbReference type="Pfam" id="PF00107"/>
    </source>
</evidence>
<evidence type="ECO:0008006" key="5">
    <source>
        <dbReference type="Google" id="ProtNLM"/>
    </source>
</evidence>
<dbReference type="AlphaFoldDB" id="A0A381Q472"/>
<protein>
    <recommendedName>
        <fullName evidence="5">Enoyl reductase (ER) domain-containing protein</fullName>
    </recommendedName>
</protein>
<evidence type="ECO:0000259" key="3">
    <source>
        <dbReference type="Pfam" id="PF08240"/>
    </source>
</evidence>
<evidence type="ECO:0000313" key="4">
    <source>
        <dbReference type="EMBL" id="SUZ72393.1"/>
    </source>
</evidence>
<dbReference type="InterPro" id="IPR013154">
    <property type="entry name" value="ADH-like_N"/>
</dbReference>
<dbReference type="GO" id="GO:0016491">
    <property type="term" value="F:oxidoreductase activity"/>
    <property type="evidence" value="ECO:0007669"/>
    <property type="project" value="UniProtKB-KW"/>
</dbReference>
<dbReference type="InterPro" id="IPR036291">
    <property type="entry name" value="NAD(P)-bd_dom_sf"/>
</dbReference>
<evidence type="ECO:0000256" key="1">
    <source>
        <dbReference type="ARBA" id="ARBA00023002"/>
    </source>
</evidence>
<dbReference type="EMBL" id="UINC01001150">
    <property type="protein sequence ID" value="SUZ72393.1"/>
    <property type="molecule type" value="Genomic_DNA"/>
</dbReference>
<dbReference type="InterPro" id="IPR050129">
    <property type="entry name" value="Zn_alcohol_dh"/>
</dbReference>
<dbReference type="Pfam" id="PF00107">
    <property type="entry name" value="ADH_zinc_N"/>
    <property type="match status" value="1"/>
</dbReference>
<organism evidence="4">
    <name type="scientific">marine metagenome</name>
    <dbReference type="NCBI Taxonomy" id="408172"/>
    <lineage>
        <taxon>unclassified sequences</taxon>
        <taxon>metagenomes</taxon>
        <taxon>ecological metagenomes</taxon>
    </lineage>
</organism>
<dbReference type="SUPFAM" id="SSF51735">
    <property type="entry name" value="NAD(P)-binding Rossmann-fold domains"/>
    <property type="match status" value="1"/>
</dbReference>
<dbReference type="Gene3D" id="3.40.50.720">
    <property type="entry name" value="NAD(P)-binding Rossmann-like Domain"/>
    <property type="match status" value="1"/>
</dbReference>
<reference evidence="4" key="1">
    <citation type="submission" date="2018-05" db="EMBL/GenBank/DDBJ databases">
        <authorList>
            <person name="Lanie J.A."/>
            <person name="Ng W.-L."/>
            <person name="Kazmierczak K.M."/>
            <person name="Andrzejewski T.M."/>
            <person name="Davidsen T.M."/>
            <person name="Wayne K.J."/>
            <person name="Tettelin H."/>
            <person name="Glass J.I."/>
            <person name="Rusch D."/>
            <person name="Podicherti R."/>
            <person name="Tsui H.-C.T."/>
            <person name="Winkler M.E."/>
        </authorList>
    </citation>
    <scope>NUCLEOTIDE SEQUENCE</scope>
</reference>